<comment type="caution">
    <text evidence="7">The sequence shown here is derived from an EMBL/GenBank/DDBJ whole genome shotgun (WGS) entry which is preliminary data.</text>
</comment>
<evidence type="ECO:0000256" key="3">
    <source>
        <dbReference type="ARBA" id="ARBA00022786"/>
    </source>
</evidence>
<dbReference type="PANTHER" id="PTHR45647:SF56">
    <property type="entry name" value="U-BOX DOMAIN-CONTAINING PROTEIN 50-RELATED"/>
    <property type="match status" value="1"/>
</dbReference>
<dbReference type="InterPro" id="IPR001245">
    <property type="entry name" value="Ser-Thr/Tyr_kinase_cat_dom"/>
</dbReference>
<dbReference type="OrthoDB" id="10064100at2759"/>
<dbReference type="GO" id="GO:0004672">
    <property type="term" value="F:protein kinase activity"/>
    <property type="evidence" value="ECO:0007669"/>
    <property type="project" value="InterPro"/>
</dbReference>
<feature type="coiled-coil region" evidence="4">
    <location>
        <begin position="324"/>
        <end position="358"/>
    </location>
</feature>
<feature type="compositionally biased region" description="Polar residues" evidence="5">
    <location>
        <begin position="267"/>
        <end position="277"/>
    </location>
</feature>
<evidence type="ECO:0000256" key="1">
    <source>
        <dbReference type="ARBA" id="ARBA00000900"/>
    </source>
</evidence>
<dbReference type="Proteomes" id="UP000631114">
    <property type="component" value="Unassembled WGS sequence"/>
</dbReference>
<dbReference type="SUPFAM" id="SSF56112">
    <property type="entry name" value="Protein kinase-like (PK-like)"/>
    <property type="match status" value="1"/>
</dbReference>
<reference evidence="7 8" key="1">
    <citation type="submission" date="2020-10" db="EMBL/GenBank/DDBJ databases">
        <title>The Coptis chinensis genome and diversification of protoberbering-type alkaloids.</title>
        <authorList>
            <person name="Wang B."/>
            <person name="Shu S."/>
            <person name="Song C."/>
            <person name="Liu Y."/>
        </authorList>
    </citation>
    <scope>NUCLEOTIDE SEQUENCE [LARGE SCALE GENOMIC DNA]</scope>
    <source>
        <strain evidence="7">HL-2020</strain>
        <tissue evidence="7">Leaf</tissue>
    </source>
</reference>
<dbReference type="InterPro" id="IPR000719">
    <property type="entry name" value="Prot_kinase_dom"/>
</dbReference>
<sequence>MGTRIVEKVYVAVGNNLQEGLSTLEWTLKNWSSQLISIVILHINGPSKNFVHTPYGKLPASAVNDEKLEVLRMFEQEKISKLLSKYMAFCGKVIKVEVLKFDNSEQPIDKAVVGLITRLQITKLVMGISLMRSSTRKARSAISGSFYVHKFKPDYCDLFIVCGGKLVFLKEQKDEEHLEDDQGMMVAKMKERGNFKGWLGKIFTERDHNHQAGPSDSRDQQKSYPEEIENYLQLLSKLTVNDEDYKEDDSSYRTSPIEGRKLDDTGSRASDSNNNETMKAGLEEAQKVIEEKRKETQINIDRQKGAERIISLCNQKAEELQCCIDKEIDNQIDLKRNLDAATEQILEITRDIEESKNRLNSAVELQTELARKISSSSSAKPLAESELEKTVAMRAEILIEIDKLREQKDVFLRRIEFCKEEYAITSATHSRITNRKYREFTENEIRDATDNFAEGMKLRSDSVFSIFYKGRIKNSTIAIKMQTIYDLEQLHNKMEILCNIRHPHFISTLGACFEPKCIVFEYMHNGSLQDNILSHMNTSTGRRTNRIISWYIRIRIAVQICSGLGFLHSAQPQPIPHNDLSPSNILLDRNLVAKITNIKMIPNYHTDSQLEFDVRAFGYIMLLLLTGTDENEMVDKVTKAIECGTIISILDEKAIDWPLDLAEEFACIAMRCISMESPDSKISIVMLDLEELMKKAIEITKGGWEMLEWLEALAPCSLLLCPTSISRLCSHQCGLAGLPMALARENKVLISQDSRLSPGNRIRTNALEWFSLLVEKFGVHLLTAKFDHKTCVPRPQIR</sequence>
<feature type="coiled-coil region" evidence="4">
    <location>
        <begin position="387"/>
        <end position="421"/>
    </location>
</feature>
<feature type="domain" description="Protein kinase" evidence="6">
    <location>
        <begin position="453"/>
        <end position="773"/>
    </location>
</feature>
<dbReference type="InterPro" id="IPR051348">
    <property type="entry name" value="U-box_ubiquitin_ligases"/>
</dbReference>
<evidence type="ECO:0000313" key="7">
    <source>
        <dbReference type="EMBL" id="KAF9608644.1"/>
    </source>
</evidence>
<protein>
    <recommendedName>
        <fullName evidence="2">RING-type E3 ubiquitin transferase</fullName>
        <ecNumber evidence="2">2.3.2.27</ecNumber>
    </recommendedName>
</protein>
<evidence type="ECO:0000256" key="4">
    <source>
        <dbReference type="SAM" id="Coils"/>
    </source>
</evidence>
<evidence type="ECO:0000313" key="8">
    <source>
        <dbReference type="Proteomes" id="UP000631114"/>
    </source>
</evidence>
<keyword evidence="3" id="KW-0833">Ubl conjugation pathway</keyword>
<dbReference type="InterPro" id="IPR008266">
    <property type="entry name" value="Tyr_kinase_AS"/>
</dbReference>
<name>A0A835I156_9MAGN</name>
<evidence type="ECO:0000256" key="2">
    <source>
        <dbReference type="ARBA" id="ARBA00012483"/>
    </source>
</evidence>
<keyword evidence="8" id="KW-1185">Reference proteome</keyword>
<dbReference type="GO" id="GO:0005524">
    <property type="term" value="F:ATP binding"/>
    <property type="evidence" value="ECO:0007669"/>
    <property type="project" value="InterPro"/>
</dbReference>
<gene>
    <name evidence="7" type="ORF">IFM89_010428</name>
</gene>
<dbReference type="Pfam" id="PF07714">
    <property type="entry name" value="PK_Tyr_Ser-Thr"/>
    <property type="match status" value="1"/>
</dbReference>
<comment type="catalytic activity">
    <reaction evidence="1">
        <text>S-ubiquitinyl-[E2 ubiquitin-conjugating enzyme]-L-cysteine + [acceptor protein]-L-lysine = [E2 ubiquitin-conjugating enzyme]-L-cysteine + N(6)-ubiquitinyl-[acceptor protein]-L-lysine.</text>
        <dbReference type="EC" id="2.3.2.27"/>
    </reaction>
</comment>
<dbReference type="PANTHER" id="PTHR45647">
    <property type="entry name" value="OS02G0152300 PROTEIN"/>
    <property type="match status" value="1"/>
</dbReference>
<dbReference type="Gene3D" id="3.30.200.20">
    <property type="entry name" value="Phosphorylase Kinase, domain 1"/>
    <property type="match status" value="1"/>
</dbReference>
<dbReference type="Gene3D" id="1.10.510.10">
    <property type="entry name" value="Transferase(Phosphotransferase) domain 1"/>
    <property type="match status" value="1"/>
</dbReference>
<dbReference type="EC" id="2.3.2.27" evidence="2"/>
<dbReference type="InterPro" id="IPR011009">
    <property type="entry name" value="Kinase-like_dom_sf"/>
</dbReference>
<keyword evidence="4" id="KW-0175">Coiled coil</keyword>
<feature type="region of interest" description="Disordered" evidence="5">
    <location>
        <begin position="243"/>
        <end position="277"/>
    </location>
</feature>
<dbReference type="EMBL" id="JADFTS010000004">
    <property type="protein sequence ID" value="KAF9608644.1"/>
    <property type="molecule type" value="Genomic_DNA"/>
</dbReference>
<accession>A0A835I156</accession>
<organism evidence="7 8">
    <name type="scientific">Coptis chinensis</name>
    <dbReference type="NCBI Taxonomy" id="261450"/>
    <lineage>
        <taxon>Eukaryota</taxon>
        <taxon>Viridiplantae</taxon>
        <taxon>Streptophyta</taxon>
        <taxon>Embryophyta</taxon>
        <taxon>Tracheophyta</taxon>
        <taxon>Spermatophyta</taxon>
        <taxon>Magnoliopsida</taxon>
        <taxon>Ranunculales</taxon>
        <taxon>Ranunculaceae</taxon>
        <taxon>Coptidoideae</taxon>
        <taxon>Coptis</taxon>
    </lineage>
</organism>
<evidence type="ECO:0000259" key="6">
    <source>
        <dbReference type="PROSITE" id="PS50011"/>
    </source>
</evidence>
<dbReference type="GO" id="GO:0061630">
    <property type="term" value="F:ubiquitin protein ligase activity"/>
    <property type="evidence" value="ECO:0007669"/>
    <property type="project" value="UniProtKB-EC"/>
</dbReference>
<dbReference type="PROSITE" id="PS50011">
    <property type="entry name" value="PROTEIN_KINASE_DOM"/>
    <property type="match status" value="1"/>
</dbReference>
<dbReference type="PROSITE" id="PS00109">
    <property type="entry name" value="PROTEIN_KINASE_TYR"/>
    <property type="match status" value="1"/>
</dbReference>
<evidence type="ECO:0000256" key="5">
    <source>
        <dbReference type="SAM" id="MobiDB-lite"/>
    </source>
</evidence>
<dbReference type="AlphaFoldDB" id="A0A835I156"/>
<proteinExistence type="predicted"/>